<dbReference type="Pfam" id="PF21274">
    <property type="entry name" value="Rng_hyd_C"/>
    <property type="match status" value="1"/>
</dbReference>
<dbReference type="GO" id="GO:0016709">
    <property type="term" value="F:oxidoreductase activity, acting on paired donors, with incorporation or reduction of molecular oxygen, NAD(P)H as one donor, and incorporation of one atom of oxygen"/>
    <property type="evidence" value="ECO:0007669"/>
    <property type="project" value="UniProtKB-ARBA"/>
</dbReference>
<dbReference type="SUPFAM" id="SSF51905">
    <property type="entry name" value="FAD/NAD(P)-binding domain"/>
    <property type="match status" value="1"/>
</dbReference>
<evidence type="ECO:0000259" key="4">
    <source>
        <dbReference type="Pfam" id="PF01494"/>
    </source>
</evidence>
<dbReference type="InterPro" id="IPR002938">
    <property type="entry name" value="FAD-bd"/>
</dbReference>
<evidence type="ECO:0000313" key="6">
    <source>
        <dbReference type="Proteomes" id="UP001141259"/>
    </source>
</evidence>
<keyword evidence="6" id="KW-1185">Reference proteome</keyword>
<comment type="caution">
    <text evidence="5">The sequence shown here is derived from an EMBL/GenBank/DDBJ whole genome shotgun (WGS) entry which is preliminary data.</text>
</comment>
<feature type="domain" description="FAD-binding" evidence="4">
    <location>
        <begin position="6"/>
        <end position="354"/>
    </location>
</feature>
<gene>
    <name evidence="5" type="ORF">NZH93_32460</name>
</gene>
<dbReference type="NCBIfam" id="NF046068">
    <property type="entry name" value="AkvoneHdxseDnrF"/>
    <property type="match status" value="1"/>
</dbReference>
<keyword evidence="5" id="KW-0503">Monooxygenase</keyword>
<accession>A0A9X2VRK1</accession>
<comment type="cofactor">
    <cofactor evidence="1">
        <name>FAD</name>
        <dbReference type="ChEBI" id="CHEBI:57692"/>
    </cofactor>
</comment>
<dbReference type="NCBIfam" id="NF046069">
    <property type="entry name" value="AkvoneHdxseRdmE"/>
    <property type="match status" value="1"/>
</dbReference>
<proteinExistence type="predicted"/>
<evidence type="ECO:0000256" key="3">
    <source>
        <dbReference type="ARBA" id="ARBA00022827"/>
    </source>
</evidence>
<dbReference type="PANTHER" id="PTHR43004">
    <property type="entry name" value="TRK SYSTEM POTASSIUM UPTAKE PROTEIN"/>
    <property type="match status" value="1"/>
</dbReference>
<organism evidence="5 6">
    <name type="scientific">Umezawaea endophytica</name>
    <dbReference type="NCBI Taxonomy" id="1654476"/>
    <lineage>
        <taxon>Bacteria</taxon>
        <taxon>Bacillati</taxon>
        <taxon>Actinomycetota</taxon>
        <taxon>Actinomycetes</taxon>
        <taxon>Pseudonocardiales</taxon>
        <taxon>Pseudonocardiaceae</taxon>
        <taxon>Umezawaea</taxon>
    </lineage>
</organism>
<dbReference type="Gene3D" id="3.50.50.60">
    <property type="entry name" value="FAD/NAD(P)-binding domain"/>
    <property type="match status" value="1"/>
</dbReference>
<evidence type="ECO:0000256" key="2">
    <source>
        <dbReference type="ARBA" id="ARBA00022630"/>
    </source>
</evidence>
<dbReference type="Pfam" id="PF01494">
    <property type="entry name" value="FAD_binding_3"/>
    <property type="match status" value="1"/>
</dbReference>
<protein>
    <submittedName>
        <fullName evidence="5">FAD-dependent monooxygenase</fullName>
    </submittedName>
</protein>
<dbReference type="InterPro" id="IPR050641">
    <property type="entry name" value="RIFMO-like"/>
</dbReference>
<keyword evidence="2" id="KW-0285">Flavoprotein</keyword>
<dbReference type="AlphaFoldDB" id="A0A9X2VRK1"/>
<evidence type="ECO:0000256" key="1">
    <source>
        <dbReference type="ARBA" id="ARBA00001974"/>
    </source>
</evidence>
<dbReference type="Gene3D" id="3.40.30.120">
    <property type="match status" value="1"/>
</dbReference>
<reference evidence="5" key="1">
    <citation type="submission" date="2022-08" db="EMBL/GenBank/DDBJ databases">
        <authorList>
            <person name="Tistechok S."/>
            <person name="Samborskyy M."/>
            <person name="Roman I."/>
        </authorList>
    </citation>
    <scope>NUCLEOTIDE SEQUENCE</scope>
    <source>
        <strain evidence="5">DSM 103496</strain>
    </source>
</reference>
<dbReference type="RefSeq" id="WP_259627081.1">
    <property type="nucleotide sequence ID" value="NZ_JANYMP010000019.1"/>
</dbReference>
<evidence type="ECO:0000313" key="5">
    <source>
        <dbReference type="EMBL" id="MCS7481593.1"/>
    </source>
</evidence>
<keyword evidence="5" id="KW-0560">Oxidoreductase</keyword>
<name>A0A9X2VRK1_9PSEU</name>
<dbReference type="PANTHER" id="PTHR43004:SF19">
    <property type="entry name" value="BINDING MONOOXYGENASE, PUTATIVE (JCVI)-RELATED"/>
    <property type="match status" value="1"/>
</dbReference>
<dbReference type="PRINTS" id="PR00420">
    <property type="entry name" value="RNGMNOXGNASE"/>
</dbReference>
<dbReference type="GO" id="GO:0071949">
    <property type="term" value="F:FAD binding"/>
    <property type="evidence" value="ECO:0007669"/>
    <property type="project" value="InterPro"/>
</dbReference>
<dbReference type="InterPro" id="IPR036188">
    <property type="entry name" value="FAD/NAD-bd_sf"/>
</dbReference>
<dbReference type="Proteomes" id="UP001141259">
    <property type="component" value="Unassembled WGS sequence"/>
</dbReference>
<dbReference type="EMBL" id="JANYMP010000019">
    <property type="protein sequence ID" value="MCS7481593.1"/>
    <property type="molecule type" value="Genomic_DNA"/>
</dbReference>
<sequence>MKDTHVQVLVVGAGLGGLSATLFLAQQGIDVLTVSKHAGTALHPKATGQTPRTMELLRRAGVEDEVMAGSGGPITIKIAESLQGEVFRTIATDEDAPDFGALSPAPFGMASQDHVEPVLLDRSRDLGAEVRFHTELVSFTQDGDGVEARLLDVPTGRLTTVRADYLVAADGHRGKIRESLGIERHGHGPLAGHIGIIFEADLSLHTAPGRTTLFYLRNQAFTGAFVSLTTDRRHVLTIEHDSRESLADYDEDRCTALIRTATDVPDLTPKILDVTRWEMAAWMADRFSSGRVFLVGDAAKVTPPTGGLGGNTAVQDGYDIAWKLAAVLKGEAGTGLLASYEAERRPYAQAVVDSSYRNYVERFAPHLMDDDVPAPIDYLELGFGFPCRSSAVLPEDDDAAMEDPFTSTGRPGYRAPHVTVRHNGSETSTVDLFGRGWVLVTLDPAWNDCGVDVPVLTDPSGRLGTRYGIGDRGASLVRPDGVVAWRSPDLVLDPGATVRRVLDSVLDR</sequence>
<keyword evidence="3" id="KW-0274">FAD</keyword>
<dbReference type="Gene3D" id="3.30.9.10">
    <property type="entry name" value="D-Amino Acid Oxidase, subunit A, domain 2"/>
    <property type="match status" value="1"/>
</dbReference>